<reference evidence="6" key="1">
    <citation type="submission" date="2016-10" db="EMBL/GenBank/DDBJ databases">
        <authorList>
            <person name="Varghese N."/>
            <person name="Submissions S."/>
        </authorList>
    </citation>
    <scope>NUCLEOTIDE SEQUENCE [LARGE SCALE GENOMIC DNA]</scope>
    <source>
        <strain evidence="6">DSM 18733</strain>
    </source>
</reference>
<name>A0A1H7ZVF9_OLID1</name>
<dbReference type="GO" id="GO:0004725">
    <property type="term" value="F:protein tyrosine phosphatase activity"/>
    <property type="evidence" value="ECO:0007669"/>
    <property type="project" value="UniProtKB-EC"/>
</dbReference>
<evidence type="ECO:0000313" key="6">
    <source>
        <dbReference type="Proteomes" id="UP000199421"/>
    </source>
</evidence>
<dbReference type="PANTHER" id="PTHR39181">
    <property type="entry name" value="TYROSINE-PROTEIN PHOSPHATASE YWQE"/>
    <property type="match status" value="1"/>
</dbReference>
<evidence type="ECO:0000256" key="3">
    <source>
        <dbReference type="ARBA" id="ARBA00022801"/>
    </source>
</evidence>
<dbReference type="EC" id="3.1.3.48" evidence="2"/>
<dbReference type="AlphaFoldDB" id="A0A1H7ZVF9"/>
<evidence type="ECO:0000313" key="5">
    <source>
        <dbReference type="EMBL" id="SEM62311.1"/>
    </source>
</evidence>
<dbReference type="STRING" id="407022.SAMN05661044_05650"/>
<gene>
    <name evidence="5" type="ORF">SAMN05661044_05650</name>
</gene>
<protein>
    <recommendedName>
        <fullName evidence="2">protein-tyrosine-phosphatase</fullName>
        <ecNumber evidence="2">3.1.3.48</ecNumber>
    </recommendedName>
</protein>
<dbReference type="EMBL" id="FOAF01000021">
    <property type="protein sequence ID" value="SEM62311.1"/>
    <property type="molecule type" value="Genomic_DNA"/>
</dbReference>
<dbReference type="InterPro" id="IPR016667">
    <property type="entry name" value="Caps_polysacc_synth_CpsB/CapC"/>
</dbReference>
<dbReference type="PANTHER" id="PTHR39181:SF1">
    <property type="entry name" value="TYROSINE-PROTEIN PHOSPHATASE YWQE"/>
    <property type="match status" value="1"/>
</dbReference>
<dbReference type="Pfam" id="PF19567">
    <property type="entry name" value="CpsB_CapC"/>
    <property type="match status" value="1"/>
</dbReference>
<dbReference type="InterPro" id="IPR016195">
    <property type="entry name" value="Pol/histidinol_Pase-like"/>
</dbReference>
<dbReference type="Proteomes" id="UP000199421">
    <property type="component" value="Unassembled WGS sequence"/>
</dbReference>
<comment type="similarity">
    <text evidence="1">Belongs to the metallo-dependent hydrolases superfamily. CpsB/CapC family.</text>
</comment>
<dbReference type="SUPFAM" id="SSF89550">
    <property type="entry name" value="PHP domain-like"/>
    <property type="match status" value="1"/>
</dbReference>
<comment type="catalytic activity">
    <reaction evidence="4">
        <text>O-phospho-L-tyrosyl-[protein] + H2O = L-tyrosyl-[protein] + phosphate</text>
        <dbReference type="Rhea" id="RHEA:10684"/>
        <dbReference type="Rhea" id="RHEA-COMP:10136"/>
        <dbReference type="Rhea" id="RHEA-COMP:20101"/>
        <dbReference type="ChEBI" id="CHEBI:15377"/>
        <dbReference type="ChEBI" id="CHEBI:43474"/>
        <dbReference type="ChEBI" id="CHEBI:46858"/>
        <dbReference type="ChEBI" id="CHEBI:61978"/>
        <dbReference type="EC" id="3.1.3.48"/>
    </reaction>
</comment>
<evidence type="ECO:0000256" key="2">
    <source>
        <dbReference type="ARBA" id="ARBA00013064"/>
    </source>
</evidence>
<evidence type="ECO:0000256" key="4">
    <source>
        <dbReference type="ARBA" id="ARBA00051722"/>
    </source>
</evidence>
<proteinExistence type="inferred from homology"/>
<keyword evidence="3" id="KW-0378">Hydrolase</keyword>
<dbReference type="GO" id="GO:0030145">
    <property type="term" value="F:manganese ion binding"/>
    <property type="evidence" value="ECO:0007669"/>
    <property type="project" value="InterPro"/>
</dbReference>
<sequence length="253" mass="29447">MAGKKGKIIMFNLFKRQGLTDLQWMKTDVHSHILPGIDDGVKDVQTSIEFIKTLRELGLKQFILTPHIYDEVYPNTPQTINLAHENLYAEMQLSGMGDVYTHSSAEYMLGQHFDSLLTRGDLRPFPTDHLLIEMPWSTEPFQLEQTILKIVEEGYAPIMAHPERYHFYFHQFNGYDRLKDLGCILQLNLLSPTGYYGRDVTRAAQYLIKNNLYDLVGTDLHHERQLGKIIKYVKDGKAHKDLRHLNLRNEELF</sequence>
<evidence type="ECO:0000256" key="1">
    <source>
        <dbReference type="ARBA" id="ARBA00005750"/>
    </source>
</evidence>
<accession>A0A1H7ZVF9</accession>
<keyword evidence="6" id="KW-1185">Reference proteome</keyword>
<organism evidence="5 6">
    <name type="scientific">Olivibacter domesticus</name>
    <name type="common">Pseudosphingobacterium domesticum</name>
    <dbReference type="NCBI Taxonomy" id="407022"/>
    <lineage>
        <taxon>Bacteria</taxon>
        <taxon>Pseudomonadati</taxon>
        <taxon>Bacteroidota</taxon>
        <taxon>Sphingobacteriia</taxon>
        <taxon>Sphingobacteriales</taxon>
        <taxon>Sphingobacteriaceae</taxon>
        <taxon>Olivibacter</taxon>
    </lineage>
</organism>
<dbReference type="Gene3D" id="3.20.20.140">
    <property type="entry name" value="Metal-dependent hydrolases"/>
    <property type="match status" value="1"/>
</dbReference>